<dbReference type="Proteomes" id="UP001372338">
    <property type="component" value="Unassembled WGS sequence"/>
</dbReference>
<dbReference type="EMBL" id="JAYWIO010000006">
    <property type="protein sequence ID" value="KAK7255001.1"/>
    <property type="molecule type" value="Genomic_DNA"/>
</dbReference>
<keyword evidence="2" id="KW-1185">Reference proteome</keyword>
<gene>
    <name evidence="1" type="ORF">RIF29_28400</name>
</gene>
<accession>A0AAN9EEY7</accession>
<proteinExistence type="predicted"/>
<organism evidence="1 2">
    <name type="scientific">Crotalaria pallida</name>
    <name type="common">Smooth rattlebox</name>
    <name type="synonym">Crotalaria striata</name>
    <dbReference type="NCBI Taxonomy" id="3830"/>
    <lineage>
        <taxon>Eukaryota</taxon>
        <taxon>Viridiplantae</taxon>
        <taxon>Streptophyta</taxon>
        <taxon>Embryophyta</taxon>
        <taxon>Tracheophyta</taxon>
        <taxon>Spermatophyta</taxon>
        <taxon>Magnoliopsida</taxon>
        <taxon>eudicotyledons</taxon>
        <taxon>Gunneridae</taxon>
        <taxon>Pentapetalae</taxon>
        <taxon>rosids</taxon>
        <taxon>fabids</taxon>
        <taxon>Fabales</taxon>
        <taxon>Fabaceae</taxon>
        <taxon>Papilionoideae</taxon>
        <taxon>50 kb inversion clade</taxon>
        <taxon>genistoids sensu lato</taxon>
        <taxon>core genistoids</taxon>
        <taxon>Crotalarieae</taxon>
        <taxon>Crotalaria</taxon>
    </lineage>
</organism>
<evidence type="ECO:0000313" key="2">
    <source>
        <dbReference type="Proteomes" id="UP001372338"/>
    </source>
</evidence>
<comment type="caution">
    <text evidence="1">The sequence shown here is derived from an EMBL/GenBank/DDBJ whole genome shotgun (WGS) entry which is preliminary data.</text>
</comment>
<sequence length="181" mass="20989">MICHSILFTVNHGKKKIMTVFAAVMFGEEQEEYVKRFAFQSYPISSNLLGLPLLPCSYSTPISPPSSISISSLILGLSFSYHGFNCSITAITQLQKEDNYGEEDESESVEVDDYVEEDEVVKEHEHCERRRRMITIDVDTDIYTFAFDKMTLDVIRRIDFKDVKVTYRFYNEYKSSKLIML</sequence>
<dbReference type="AlphaFoldDB" id="A0AAN9EEY7"/>
<evidence type="ECO:0000313" key="1">
    <source>
        <dbReference type="EMBL" id="KAK7255001.1"/>
    </source>
</evidence>
<name>A0AAN9EEY7_CROPI</name>
<protein>
    <submittedName>
        <fullName evidence="1">Uncharacterized protein</fullName>
    </submittedName>
</protein>
<reference evidence="1 2" key="1">
    <citation type="submission" date="2024-01" db="EMBL/GenBank/DDBJ databases">
        <title>The genomes of 5 underutilized Papilionoideae crops provide insights into root nodulation and disease resistanc.</title>
        <authorList>
            <person name="Yuan L."/>
        </authorList>
    </citation>
    <scope>NUCLEOTIDE SEQUENCE [LARGE SCALE GENOMIC DNA]</scope>
    <source>
        <strain evidence="1">ZHUSHIDOU_FW_LH</strain>
        <tissue evidence="1">Leaf</tissue>
    </source>
</reference>